<gene>
    <name evidence="1" type="ORF">LAESUDRAFT_548505</name>
</gene>
<sequence length="171" mass="19196">MMKLTWPRRAMTPGNQLQLMHRLDWGHTTAGFKAVQALKTTANTTVSPVNQLIINDGIPVRRGFYELKESANNDVNNESDAQGSSSDDTRHRFLLFNDTELALLNRRRCTIVNYDGIPIPAYSSRGKTIPPREYEARLCGALVSIKAAITHQVLGRNNLKTGNFFTYIGEM</sequence>
<reference evidence="1 2" key="1">
    <citation type="journal article" date="2016" name="Mol. Biol. Evol.">
        <title>Comparative Genomics of Early-Diverging Mushroom-Forming Fungi Provides Insights into the Origins of Lignocellulose Decay Capabilities.</title>
        <authorList>
            <person name="Nagy L.G."/>
            <person name="Riley R."/>
            <person name="Tritt A."/>
            <person name="Adam C."/>
            <person name="Daum C."/>
            <person name="Floudas D."/>
            <person name="Sun H."/>
            <person name="Yadav J.S."/>
            <person name="Pangilinan J."/>
            <person name="Larsson K.H."/>
            <person name="Matsuura K."/>
            <person name="Barry K."/>
            <person name="Labutti K."/>
            <person name="Kuo R."/>
            <person name="Ohm R.A."/>
            <person name="Bhattacharya S.S."/>
            <person name="Shirouzu T."/>
            <person name="Yoshinaga Y."/>
            <person name="Martin F.M."/>
            <person name="Grigoriev I.V."/>
            <person name="Hibbett D.S."/>
        </authorList>
    </citation>
    <scope>NUCLEOTIDE SEQUENCE [LARGE SCALE GENOMIC DNA]</scope>
    <source>
        <strain evidence="1 2">93-53</strain>
    </source>
</reference>
<dbReference type="OrthoDB" id="2804425at2759"/>
<proteinExistence type="predicted"/>
<protein>
    <submittedName>
        <fullName evidence="1">Uncharacterized protein</fullName>
    </submittedName>
</protein>
<dbReference type="Proteomes" id="UP000076871">
    <property type="component" value="Unassembled WGS sequence"/>
</dbReference>
<evidence type="ECO:0000313" key="2">
    <source>
        <dbReference type="Proteomes" id="UP000076871"/>
    </source>
</evidence>
<evidence type="ECO:0000313" key="1">
    <source>
        <dbReference type="EMBL" id="KZT09330.1"/>
    </source>
</evidence>
<keyword evidence="2" id="KW-1185">Reference proteome</keyword>
<dbReference type="EMBL" id="KV427612">
    <property type="protein sequence ID" value="KZT09330.1"/>
    <property type="molecule type" value="Genomic_DNA"/>
</dbReference>
<name>A0A165FRQ7_9APHY</name>
<dbReference type="RefSeq" id="XP_040767070.1">
    <property type="nucleotide sequence ID" value="XM_040902890.1"/>
</dbReference>
<organism evidence="1 2">
    <name type="scientific">Laetiporus sulphureus 93-53</name>
    <dbReference type="NCBI Taxonomy" id="1314785"/>
    <lineage>
        <taxon>Eukaryota</taxon>
        <taxon>Fungi</taxon>
        <taxon>Dikarya</taxon>
        <taxon>Basidiomycota</taxon>
        <taxon>Agaricomycotina</taxon>
        <taxon>Agaricomycetes</taxon>
        <taxon>Polyporales</taxon>
        <taxon>Laetiporus</taxon>
    </lineage>
</organism>
<dbReference type="GeneID" id="63819921"/>
<dbReference type="InParanoid" id="A0A165FRQ7"/>
<dbReference type="AlphaFoldDB" id="A0A165FRQ7"/>
<accession>A0A165FRQ7</accession>